<dbReference type="InterPro" id="IPR004860">
    <property type="entry name" value="LAGLIDADG_dom"/>
</dbReference>
<dbReference type="RefSeq" id="YP_009558612.1">
    <property type="nucleotide sequence ID" value="NC_040967.1"/>
</dbReference>
<evidence type="ECO:0000313" key="3">
    <source>
        <dbReference type="EMBL" id="AZZ06712.1"/>
    </source>
</evidence>
<dbReference type="Gene3D" id="3.10.28.10">
    <property type="entry name" value="Homing endonucleases"/>
    <property type="match status" value="3"/>
</dbReference>
<geneLocation type="mitochondrion" evidence="3"/>
<reference evidence="3" key="1">
    <citation type="journal article" date="2018" name="Appl. Microbiol. Biotechnol.">
        <title>Mitochondrial genome of the entomophthoroid fungus Conidiobolus heterosporus provides insights into evolution of basal fungi.</title>
        <authorList>
            <person name="Nie Y."/>
            <person name="Wang L."/>
            <person name="Cai Y."/>
            <person name="Tao W."/>
            <person name="Zhang Y.J."/>
            <person name="Huang B."/>
        </authorList>
    </citation>
    <scope>NUCLEOTIDE SEQUENCE</scope>
    <source>
        <strain evidence="3">RCEF6331</strain>
    </source>
</reference>
<dbReference type="Pfam" id="PF00961">
    <property type="entry name" value="LAGLIDADG_1"/>
    <property type="match status" value="1"/>
</dbReference>
<keyword evidence="3" id="KW-0496">Mitochondrion</keyword>
<dbReference type="GO" id="GO:0004519">
    <property type="term" value="F:endonuclease activity"/>
    <property type="evidence" value="ECO:0007669"/>
    <property type="project" value="InterPro"/>
</dbReference>
<dbReference type="GeneID" id="39116702"/>
<gene>
    <name evidence="3" type="primary">orf391</name>
</gene>
<dbReference type="EMBL" id="MK049352">
    <property type="protein sequence ID" value="AZZ06712.1"/>
    <property type="molecule type" value="Genomic_DNA"/>
</dbReference>
<evidence type="ECO:0000259" key="2">
    <source>
        <dbReference type="Pfam" id="PF03161"/>
    </source>
</evidence>
<name>A0A3Q9U0A1_9FUNG</name>
<feature type="domain" description="Homing endonuclease LAGLIDADG" evidence="2">
    <location>
        <begin position="78"/>
        <end position="250"/>
    </location>
</feature>
<dbReference type="PANTHER" id="PTHR36181">
    <property type="entry name" value="INTRON-ENCODED ENDONUCLEASE AI3-RELATED"/>
    <property type="match status" value="1"/>
</dbReference>
<dbReference type="AlphaFoldDB" id="A0A3Q9U0A1"/>
<dbReference type="GO" id="GO:0005739">
    <property type="term" value="C:mitochondrion"/>
    <property type="evidence" value="ECO:0007669"/>
    <property type="project" value="UniProtKB-ARBA"/>
</dbReference>
<dbReference type="InterPro" id="IPR051289">
    <property type="entry name" value="LAGLIDADG_Endonuclease"/>
</dbReference>
<proteinExistence type="predicted"/>
<sequence length="391" mass="45970">MEVIEPTITLKFTGFLLCGLKLYIINKRKDTYENKIEIIGEKNNIFNQDLINLNIMKFNIPNIRADKRIGPHNKEIISVIIGSLLGDAYGNRKSIEGIRIVYKQGIKNKEYLFWLYEFFYKQGYCTNLLPRKYTRKLKKGDQIKEYFGYEFNTFTFRSLNWIHKMFYKKGVKVLKMELEKYFSPLALAIWCMSSGKHINGRIELSTNLRRDQDMEKLIKMLNNRFGLNCDINKQKKDLYVVVISKESVKLLQTIVLPNILPTMKHKIGLYNNTTEREKLGKKKGNRFYTTLNNPRLNPYYITGFADGESNFTIIITKNKSLKVGYRVQPSFQINLHKKDINLLNKIKSFWAVGKIYEQKESCIYVVNSFKDLPVIIEHLDKYPLITQKQAD</sequence>
<evidence type="ECO:0000259" key="1">
    <source>
        <dbReference type="Pfam" id="PF00961"/>
    </source>
</evidence>
<accession>A0A3Q9U0A1</accession>
<dbReference type="Pfam" id="PF03161">
    <property type="entry name" value="LAGLIDADG_2"/>
    <property type="match status" value="1"/>
</dbReference>
<dbReference type="InterPro" id="IPR027434">
    <property type="entry name" value="Homing_endonucl"/>
</dbReference>
<organism evidence="3">
    <name type="scientific">Capillidium heterosporum</name>
    <dbReference type="NCBI Taxonomy" id="1167838"/>
    <lineage>
        <taxon>Eukaryota</taxon>
        <taxon>Fungi</taxon>
        <taxon>Fungi incertae sedis</taxon>
        <taxon>Zoopagomycota</taxon>
        <taxon>Entomophthoromycotina</taxon>
        <taxon>Entomophthoromycetes</taxon>
        <taxon>Entomophthorales</taxon>
        <taxon>Ancylistaceae</taxon>
        <taxon>Capillidium</taxon>
    </lineage>
</organism>
<dbReference type="PANTHER" id="PTHR36181:SF4">
    <property type="entry name" value="LAGLIDADG ENDONUCLEASE"/>
    <property type="match status" value="1"/>
</dbReference>
<dbReference type="SUPFAM" id="SSF55608">
    <property type="entry name" value="Homing endonucleases"/>
    <property type="match status" value="2"/>
</dbReference>
<protein>
    <recommendedName>
        <fullName evidence="1 2">Homing endonuclease LAGLIDADG domain-containing protein</fullName>
    </recommendedName>
</protein>
<feature type="domain" description="Homing endonuclease LAGLIDADG" evidence="1">
    <location>
        <begin position="301"/>
        <end position="391"/>
    </location>
</feature>